<name>A0AAW9NLS6_9BACI</name>
<keyword evidence="1" id="KW-0175">Coiled coil</keyword>
<dbReference type="EMBL" id="JARNBH010000042">
    <property type="protein sequence ID" value="MEC0276792.1"/>
    <property type="molecule type" value="Genomic_DNA"/>
</dbReference>
<evidence type="ECO:0008006" key="4">
    <source>
        <dbReference type="Google" id="ProtNLM"/>
    </source>
</evidence>
<evidence type="ECO:0000313" key="3">
    <source>
        <dbReference type="Proteomes" id="UP001307168"/>
    </source>
</evidence>
<dbReference type="Proteomes" id="UP001307168">
    <property type="component" value="Unassembled WGS sequence"/>
</dbReference>
<accession>A0AAW9NLS6</accession>
<evidence type="ECO:0000313" key="2">
    <source>
        <dbReference type="EMBL" id="MEC0276792.1"/>
    </source>
</evidence>
<keyword evidence="3" id="KW-1185">Reference proteome</keyword>
<sequence>MAGTRGISRFRGEQLRSQILRDRHFDENSKINENKVDIKFHNHREILEDTKVDVFVQVNNQVVQGLSSLDVTVAMASRPVATVAGEGIVTGVRLELRKQGTEDFPFIDNDGDRVYGKIRFDSTASKYFLDFFSEVGGVESVYTFASDAAAVDYRYVLRTNLSVIPVDALIQGGSGFVANATDAEAYMNLKQIMKDLYVNGTLDNDGNANLAKPLVAQISDEATARSNADTAILEDLASVLAGEGASLVGVVSDVNHSGMTVQAAITDLASRVKAAEDKVEVLQNESERFVVEAVGGETQILLPGGKKALPKTLFLSLNGSIQAPGINYAELVDGDGNVTGVSFAPETLKGADAVTGNEADVVFIWYKEVL</sequence>
<gene>
    <name evidence="2" type="ORF">P4706_27775</name>
</gene>
<organism evidence="2 3">
    <name type="scientific">Peribacillus castrilensis</name>
    <dbReference type="NCBI Taxonomy" id="2897690"/>
    <lineage>
        <taxon>Bacteria</taxon>
        <taxon>Bacillati</taxon>
        <taxon>Bacillota</taxon>
        <taxon>Bacilli</taxon>
        <taxon>Bacillales</taxon>
        <taxon>Bacillaceae</taxon>
        <taxon>Peribacillus</taxon>
    </lineage>
</organism>
<proteinExistence type="predicted"/>
<feature type="coiled-coil region" evidence="1">
    <location>
        <begin position="265"/>
        <end position="292"/>
    </location>
</feature>
<dbReference type="RefSeq" id="WP_367408333.1">
    <property type="nucleotide sequence ID" value="NZ_JARNBH010000042.1"/>
</dbReference>
<protein>
    <recommendedName>
        <fullName evidence="4">BppU N-terminal domain-containing protein</fullName>
    </recommendedName>
</protein>
<evidence type="ECO:0000256" key="1">
    <source>
        <dbReference type="SAM" id="Coils"/>
    </source>
</evidence>
<comment type="caution">
    <text evidence="2">The sequence shown here is derived from an EMBL/GenBank/DDBJ whole genome shotgun (WGS) entry which is preliminary data.</text>
</comment>
<reference evidence="2 3" key="1">
    <citation type="submission" date="2023-03" db="EMBL/GenBank/DDBJ databases">
        <title>Bacillus Genome Sequencing.</title>
        <authorList>
            <person name="Dunlap C."/>
        </authorList>
    </citation>
    <scope>NUCLEOTIDE SEQUENCE [LARGE SCALE GENOMIC DNA]</scope>
    <source>
        <strain evidence="2 3">B-41290</strain>
    </source>
</reference>
<dbReference type="AlphaFoldDB" id="A0AAW9NLS6"/>